<evidence type="ECO:0000313" key="1">
    <source>
        <dbReference type="EMBL" id="SAL26091.1"/>
    </source>
</evidence>
<reference evidence="1 2" key="1">
    <citation type="submission" date="2016-01" db="EMBL/GenBank/DDBJ databases">
        <authorList>
            <person name="Oliw E.H."/>
        </authorList>
    </citation>
    <scope>NUCLEOTIDE SEQUENCE [LARGE SCALE GENOMIC DNA]</scope>
    <source>
        <strain evidence="1">LMG 22029</strain>
    </source>
</reference>
<protein>
    <submittedName>
        <fullName evidence="1">Uncharacterized protein</fullName>
    </submittedName>
</protein>
<proteinExistence type="predicted"/>
<gene>
    <name evidence="1" type="ORF">AWB64_02133</name>
</gene>
<accession>A0A158G2L5</accession>
<dbReference type="EMBL" id="FCOC02000004">
    <property type="protein sequence ID" value="SAL26091.1"/>
    <property type="molecule type" value="Genomic_DNA"/>
</dbReference>
<name>A0A158G2L5_CABSO</name>
<organism evidence="1 2">
    <name type="scientific">Caballeronia sordidicola</name>
    <name type="common">Burkholderia sordidicola</name>
    <dbReference type="NCBI Taxonomy" id="196367"/>
    <lineage>
        <taxon>Bacteria</taxon>
        <taxon>Pseudomonadati</taxon>
        <taxon>Pseudomonadota</taxon>
        <taxon>Betaproteobacteria</taxon>
        <taxon>Burkholderiales</taxon>
        <taxon>Burkholderiaceae</taxon>
        <taxon>Caballeronia</taxon>
    </lineage>
</organism>
<dbReference type="Proteomes" id="UP000054893">
    <property type="component" value="Unassembled WGS sequence"/>
</dbReference>
<sequence>MATTISRVERGLQFARDVVRGKKPAGRLVVLACQRHLDDIAASRKKEFKWKFDAAAAERKIALIELMPHVKGE</sequence>
<dbReference type="AlphaFoldDB" id="A0A158G2L5"/>
<evidence type="ECO:0000313" key="2">
    <source>
        <dbReference type="Proteomes" id="UP000054893"/>
    </source>
</evidence>